<accession>A0A6I9YFH9</accession>
<dbReference type="AlphaFoldDB" id="A0A6I9YFH9"/>
<feature type="region of interest" description="Disordered" evidence="1">
    <location>
        <begin position="413"/>
        <end position="552"/>
    </location>
</feature>
<dbReference type="KEGG" id="tsr:106549782"/>
<protein>
    <submittedName>
        <fullName evidence="3">Neuron navigator 1-like</fullName>
    </submittedName>
</protein>
<feature type="region of interest" description="Disordered" evidence="1">
    <location>
        <begin position="641"/>
        <end position="795"/>
    </location>
</feature>
<dbReference type="InterPro" id="IPR039041">
    <property type="entry name" value="Nav/unc-53"/>
</dbReference>
<dbReference type="GO" id="GO:0015630">
    <property type="term" value="C:microtubule cytoskeleton"/>
    <property type="evidence" value="ECO:0007669"/>
    <property type="project" value="TreeGrafter"/>
</dbReference>
<dbReference type="GO" id="GO:0001764">
    <property type="term" value="P:neuron migration"/>
    <property type="evidence" value="ECO:0007669"/>
    <property type="project" value="TreeGrafter"/>
</dbReference>
<feature type="compositionally biased region" description="Polar residues" evidence="1">
    <location>
        <begin position="733"/>
        <end position="742"/>
    </location>
</feature>
<feature type="compositionally biased region" description="Basic and acidic residues" evidence="1">
    <location>
        <begin position="485"/>
        <end position="506"/>
    </location>
</feature>
<sequence>MLGSSGGGGNHHVRSLQQDAELNGEEGPEELKGFKKAASEGSKAMMQKRANPKGPAGMAPKTAELKVFKSDSLEARLPVASNLRKQKSLTNLSFLTDSEKKMQLYEPKWSDDMAKAAKGFGGRSLKGGKPAPSLMSKNLSRSEHSLFQAKLAPATSNKPPLAPLPSNLGKPSRIPRGPYAEVKPLSKAPEAGSVDDPKSDDEILSNKGKTAQQKQPQQPPQTATQPAGKGAPEEKAFLKVDPELVVTVLGDLEQLLFSQMLDPESQRKRTVQNVLDLRQNLEETMSSLRGSQVTHSSLEMTCYDSDEANPHSVSSLSNRSSPLSWRYGQSSPRLQAGDAPSVGGGCRSEGTPSWYMHGERAHYSHTMPMRSPSKLSHISRLELVESLDADDVDLKSGYMSDSDLMGKTMTEEDDITTGWDESSSISSGLSDASDNLSSEEFNASSSLNSLPSTPTASRRNSAIALRTDSEKRSLAESGLNWYGEPEEKTQKKMDYDSGSLKMEHSSSKWRRERSESCDEAPAKGGELKKPVSLGPPGSLKKGKTPPVAVTSPITHTAQTLKVAGKPEVKATDKNKLFVKNAGLQRSSSDAGRDRLSDAKKPPSGLTRTTTAGSFGYNKKPPPATGTATVMQAGGSATLGKIQKNSSIPVKPVNGRKTSLDVSNAGEPGFMAPGARTNIQYRSLPRPAKSSSMSVTGGRSGPRPVSSNIDPSLLSAKGGISVSRLKEPSKIGASRSSTGPVNQTDREKEKAKAKAVALDSDSVSLKSMGSPESTPKAPSGHQIPGKDAELPPTPLR</sequence>
<feature type="compositionally biased region" description="Low complexity" evidence="1">
    <location>
        <begin position="207"/>
        <end position="229"/>
    </location>
</feature>
<feature type="compositionally biased region" description="Basic and acidic residues" evidence="1">
    <location>
        <begin position="590"/>
        <end position="600"/>
    </location>
</feature>
<feature type="compositionally biased region" description="Low complexity" evidence="1">
    <location>
        <begin position="442"/>
        <end position="457"/>
    </location>
</feature>
<proteinExistence type="predicted"/>
<feature type="compositionally biased region" description="Low complexity" evidence="1">
    <location>
        <begin position="310"/>
        <end position="324"/>
    </location>
</feature>
<evidence type="ECO:0000313" key="3">
    <source>
        <dbReference type="RefSeq" id="XP_013922998.1"/>
    </source>
</evidence>
<dbReference type="GO" id="GO:0001578">
    <property type="term" value="P:microtubule bundle formation"/>
    <property type="evidence" value="ECO:0007669"/>
    <property type="project" value="TreeGrafter"/>
</dbReference>
<dbReference type="RefSeq" id="XP_013922998.1">
    <property type="nucleotide sequence ID" value="XM_014067523.1"/>
</dbReference>
<feature type="region of interest" description="Disordered" evidence="1">
    <location>
        <begin position="118"/>
        <end position="236"/>
    </location>
</feature>
<feature type="region of interest" description="Disordered" evidence="1">
    <location>
        <begin position="579"/>
        <end position="629"/>
    </location>
</feature>
<organism evidence="2 3">
    <name type="scientific">Thamnophis sirtalis</name>
    <dbReference type="NCBI Taxonomy" id="35019"/>
    <lineage>
        <taxon>Eukaryota</taxon>
        <taxon>Metazoa</taxon>
        <taxon>Chordata</taxon>
        <taxon>Craniata</taxon>
        <taxon>Vertebrata</taxon>
        <taxon>Euteleostomi</taxon>
        <taxon>Lepidosauria</taxon>
        <taxon>Squamata</taxon>
        <taxon>Bifurcata</taxon>
        <taxon>Unidentata</taxon>
        <taxon>Episquamata</taxon>
        <taxon>Toxicofera</taxon>
        <taxon>Serpentes</taxon>
        <taxon>Colubroidea</taxon>
        <taxon>Colubridae</taxon>
        <taxon>Natricinae</taxon>
        <taxon>Thamnophis</taxon>
    </lineage>
</organism>
<dbReference type="GO" id="GO:0043194">
    <property type="term" value="C:axon initial segment"/>
    <property type="evidence" value="ECO:0007669"/>
    <property type="project" value="TreeGrafter"/>
</dbReference>
<dbReference type="PANTHER" id="PTHR12784">
    <property type="entry name" value="STEERIN"/>
    <property type="match status" value="1"/>
</dbReference>
<evidence type="ECO:0000256" key="1">
    <source>
        <dbReference type="SAM" id="MobiDB-lite"/>
    </source>
</evidence>
<feature type="compositionally biased region" description="Gly residues" evidence="1">
    <location>
        <begin position="1"/>
        <end position="10"/>
    </location>
</feature>
<evidence type="ECO:0000313" key="2">
    <source>
        <dbReference type="Proteomes" id="UP000504617"/>
    </source>
</evidence>
<dbReference type="PANTHER" id="PTHR12784:SF3">
    <property type="entry name" value="NEURON NAVIGATOR 1"/>
    <property type="match status" value="1"/>
</dbReference>
<keyword evidence="2" id="KW-1185">Reference proteome</keyword>
<feature type="compositionally biased region" description="Polar residues" evidence="1">
    <location>
        <begin position="760"/>
        <end position="772"/>
    </location>
</feature>
<dbReference type="GeneID" id="106549782"/>
<feature type="region of interest" description="Disordered" evidence="1">
    <location>
        <begin position="307"/>
        <end position="345"/>
    </location>
</feature>
<feature type="region of interest" description="Disordered" evidence="1">
    <location>
        <begin position="1"/>
        <end position="63"/>
    </location>
</feature>
<dbReference type="OrthoDB" id="2161974at2759"/>
<feature type="compositionally biased region" description="Low complexity" evidence="1">
    <location>
        <begin position="420"/>
        <end position="434"/>
    </location>
</feature>
<dbReference type="Proteomes" id="UP000504617">
    <property type="component" value="Unplaced"/>
</dbReference>
<name>A0A6I9YFH9_9SAUR</name>
<reference evidence="3" key="1">
    <citation type="submission" date="2025-08" db="UniProtKB">
        <authorList>
            <consortium name="RefSeq"/>
        </authorList>
    </citation>
    <scope>IDENTIFICATION</scope>
</reference>
<gene>
    <name evidence="3" type="primary">LOC106549782</name>
</gene>